<dbReference type="EMBL" id="ANJA01003771">
    <property type="protein sequence ID" value="ETO61467.1"/>
    <property type="molecule type" value="Genomic_DNA"/>
</dbReference>
<dbReference type="AlphaFoldDB" id="A0A080Z4A6"/>
<reference evidence="2 3" key="1">
    <citation type="submission" date="2013-11" db="EMBL/GenBank/DDBJ databases">
        <title>The Genome Sequence of Phytophthora parasitica P1976.</title>
        <authorList>
            <consortium name="The Broad Institute Genomics Platform"/>
            <person name="Russ C."/>
            <person name="Tyler B."/>
            <person name="Panabieres F."/>
            <person name="Shan W."/>
            <person name="Tripathy S."/>
            <person name="Grunwald N."/>
            <person name="Machado M."/>
            <person name="Johnson C.S."/>
            <person name="Walker B."/>
            <person name="Young S."/>
            <person name="Zeng Q."/>
            <person name="Gargeya S."/>
            <person name="Fitzgerald M."/>
            <person name="Haas B."/>
            <person name="Abouelleil A."/>
            <person name="Allen A.W."/>
            <person name="Alvarado L."/>
            <person name="Arachchi H.M."/>
            <person name="Berlin A.M."/>
            <person name="Chapman S.B."/>
            <person name="Gainer-Dewar J."/>
            <person name="Goldberg J."/>
            <person name="Griggs A."/>
            <person name="Gujja S."/>
            <person name="Hansen M."/>
            <person name="Howarth C."/>
            <person name="Imamovic A."/>
            <person name="Ireland A."/>
            <person name="Larimer J."/>
            <person name="McCowan C."/>
            <person name="Murphy C."/>
            <person name="Pearson M."/>
            <person name="Poon T.W."/>
            <person name="Priest M."/>
            <person name="Roberts A."/>
            <person name="Saif S."/>
            <person name="Shea T."/>
            <person name="Sisk P."/>
            <person name="Sykes S."/>
            <person name="Wortman J."/>
            <person name="Nusbaum C."/>
            <person name="Birren B."/>
        </authorList>
    </citation>
    <scope>NUCLEOTIDE SEQUENCE [LARGE SCALE GENOMIC DNA]</scope>
    <source>
        <strain evidence="2 3">P1976</strain>
    </source>
</reference>
<organism evidence="2 3">
    <name type="scientific">Phytophthora nicotianae P1976</name>
    <dbReference type="NCBI Taxonomy" id="1317066"/>
    <lineage>
        <taxon>Eukaryota</taxon>
        <taxon>Sar</taxon>
        <taxon>Stramenopiles</taxon>
        <taxon>Oomycota</taxon>
        <taxon>Peronosporomycetes</taxon>
        <taxon>Peronosporales</taxon>
        <taxon>Peronosporaceae</taxon>
        <taxon>Phytophthora</taxon>
    </lineage>
</organism>
<feature type="compositionally biased region" description="Pro residues" evidence="1">
    <location>
        <begin position="18"/>
        <end position="27"/>
    </location>
</feature>
<evidence type="ECO:0000313" key="3">
    <source>
        <dbReference type="Proteomes" id="UP000028582"/>
    </source>
</evidence>
<feature type="compositionally biased region" description="Polar residues" evidence="1">
    <location>
        <begin position="1"/>
        <end position="14"/>
    </location>
</feature>
<sequence length="137" mass="15388">QHNYSKVAGATSTNPKPMSSPPPPPPRASTCHRSHLFLPDTIDSAVYNELHRVLRVYQHSRPHTQPTLWTAPQLSESWTSSNDYIPTYQRTAPMLPSSMQRPTATLMYSSGSMNSTCRGLTQPRKLLELLNVVIWTS</sequence>
<name>A0A080Z4A6_PHYNI</name>
<feature type="non-terminal residue" evidence="2">
    <location>
        <position position="1"/>
    </location>
</feature>
<feature type="region of interest" description="Disordered" evidence="1">
    <location>
        <begin position="1"/>
        <end position="30"/>
    </location>
</feature>
<accession>A0A080Z4A6</accession>
<protein>
    <submittedName>
        <fullName evidence="2">Uncharacterized protein</fullName>
    </submittedName>
</protein>
<gene>
    <name evidence="2" type="ORF">F444_20524</name>
</gene>
<evidence type="ECO:0000256" key="1">
    <source>
        <dbReference type="SAM" id="MobiDB-lite"/>
    </source>
</evidence>
<proteinExistence type="predicted"/>
<evidence type="ECO:0000313" key="2">
    <source>
        <dbReference type="EMBL" id="ETO61467.1"/>
    </source>
</evidence>
<dbReference type="Proteomes" id="UP000028582">
    <property type="component" value="Unassembled WGS sequence"/>
</dbReference>
<comment type="caution">
    <text evidence="2">The sequence shown here is derived from an EMBL/GenBank/DDBJ whole genome shotgun (WGS) entry which is preliminary data.</text>
</comment>